<accession>A0ABW7I4Z7</accession>
<dbReference type="RefSeq" id="WP_377168052.1">
    <property type="nucleotide sequence ID" value="NZ_JBHTJC010000001.1"/>
</dbReference>
<comment type="caution">
    <text evidence="1">The sequence shown here is derived from an EMBL/GenBank/DDBJ whole genome shotgun (WGS) entry which is preliminary data.</text>
</comment>
<name>A0ABW7I4Z7_9RHOB</name>
<evidence type="ECO:0000313" key="1">
    <source>
        <dbReference type="EMBL" id="MFH0253247.1"/>
    </source>
</evidence>
<keyword evidence="2" id="KW-1185">Reference proteome</keyword>
<gene>
    <name evidence="1" type="ORF">ACGRVM_05060</name>
</gene>
<reference evidence="1 2" key="1">
    <citation type="submission" date="2024-10" db="EMBL/GenBank/DDBJ databases">
        <authorList>
            <person name="Yang X.-N."/>
        </authorList>
    </citation>
    <scope>NUCLEOTIDE SEQUENCE [LARGE SCALE GENOMIC DNA]</scope>
    <source>
        <strain evidence="1 2">CAU 1059</strain>
    </source>
</reference>
<dbReference type="EMBL" id="JBIHMM010000001">
    <property type="protein sequence ID" value="MFH0253247.1"/>
    <property type="molecule type" value="Genomic_DNA"/>
</dbReference>
<proteinExistence type="predicted"/>
<organism evidence="1 2">
    <name type="scientific">Roseovarius aquimarinus</name>
    <dbReference type="NCBI Taxonomy" id="1229156"/>
    <lineage>
        <taxon>Bacteria</taxon>
        <taxon>Pseudomonadati</taxon>
        <taxon>Pseudomonadota</taxon>
        <taxon>Alphaproteobacteria</taxon>
        <taxon>Rhodobacterales</taxon>
        <taxon>Roseobacteraceae</taxon>
        <taxon>Roseovarius</taxon>
    </lineage>
</organism>
<sequence length="119" mass="13657">MRSFFYVVSALAVIGLAYWAYHENYRTQAAISHAERLEGQIATARQRLRVLNAEWAYLNRPSRLRELADINFDRLKLMPLEAQQFGKIDDVGYPPEVDLRIDFTGSVEVANQPSEEVAQ</sequence>
<keyword evidence="1" id="KW-0132">Cell division</keyword>
<dbReference type="GO" id="GO:0051301">
    <property type="term" value="P:cell division"/>
    <property type="evidence" value="ECO:0007669"/>
    <property type="project" value="UniProtKB-KW"/>
</dbReference>
<protein>
    <submittedName>
        <fullName evidence="1">Cell division protein FtsL</fullName>
    </submittedName>
</protein>
<dbReference type="Proteomes" id="UP001607157">
    <property type="component" value="Unassembled WGS sequence"/>
</dbReference>
<evidence type="ECO:0000313" key="2">
    <source>
        <dbReference type="Proteomes" id="UP001607157"/>
    </source>
</evidence>
<keyword evidence="1" id="KW-0131">Cell cycle</keyword>